<keyword evidence="4" id="KW-1185">Reference proteome</keyword>
<name>A0ABT4CF81_9ACTN</name>
<feature type="chain" id="PRO_5046468449" description="DUF4439 domain-containing protein" evidence="2">
    <location>
        <begin position="25"/>
        <end position="171"/>
    </location>
</feature>
<gene>
    <name evidence="3" type="ORF">NYO98_15130</name>
</gene>
<reference evidence="3" key="1">
    <citation type="submission" date="2022-08" db="EMBL/GenBank/DDBJ databases">
        <title>Genome sequencing of Nocardioides sp. STR2.</title>
        <authorList>
            <person name="So Y."/>
        </authorList>
    </citation>
    <scope>NUCLEOTIDE SEQUENCE</scope>
    <source>
        <strain evidence="3">STR2</strain>
    </source>
</reference>
<dbReference type="PROSITE" id="PS51257">
    <property type="entry name" value="PROKAR_LIPOPROTEIN"/>
    <property type="match status" value="1"/>
</dbReference>
<evidence type="ECO:0000256" key="1">
    <source>
        <dbReference type="SAM" id="MobiDB-lite"/>
    </source>
</evidence>
<evidence type="ECO:0000256" key="2">
    <source>
        <dbReference type="SAM" id="SignalP"/>
    </source>
</evidence>
<feature type="signal peptide" evidence="2">
    <location>
        <begin position="1"/>
        <end position="24"/>
    </location>
</feature>
<organism evidence="3 4">
    <name type="scientific">Nocardioides pini</name>
    <dbReference type="NCBI Taxonomy" id="2975053"/>
    <lineage>
        <taxon>Bacteria</taxon>
        <taxon>Bacillati</taxon>
        <taxon>Actinomycetota</taxon>
        <taxon>Actinomycetes</taxon>
        <taxon>Propionibacteriales</taxon>
        <taxon>Nocardioidaceae</taxon>
        <taxon>Nocardioides</taxon>
    </lineage>
</organism>
<accession>A0ABT4CF81</accession>
<evidence type="ECO:0000313" key="3">
    <source>
        <dbReference type="EMBL" id="MCY4727620.1"/>
    </source>
</evidence>
<evidence type="ECO:0000313" key="4">
    <source>
        <dbReference type="Proteomes" id="UP001074726"/>
    </source>
</evidence>
<evidence type="ECO:0008006" key="5">
    <source>
        <dbReference type="Google" id="ProtNLM"/>
    </source>
</evidence>
<dbReference type="Proteomes" id="UP001074726">
    <property type="component" value="Unassembled WGS sequence"/>
</dbReference>
<proteinExistence type="predicted"/>
<comment type="caution">
    <text evidence="3">The sequence shown here is derived from an EMBL/GenBank/DDBJ whole genome shotgun (WGS) entry which is preliminary data.</text>
</comment>
<feature type="region of interest" description="Disordered" evidence="1">
    <location>
        <begin position="27"/>
        <end position="48"/>
    </location>
</feature>
<dbReference type="EMBL" id="JAPPUX010000004">
    <property type="protein sequence ID" value="MCY4727620.1"/>
    <property type="molecule type" value="Genomic_DNA"/>
</dbReference>
<dbReference type="RefSeq" id="WP_268112570.1">
    <property type="nucleotide sequence ID" value="NZ_JAPPUX010000004.1"/>
</dbReference>
<protein>
    <recommendedName>
        <fullName evidence="5">DUF4439 domain-containing protein</fullName>
    </recommendedName>
</protein>
<keyword evidence="2" id="KW-0732">Signal</keyword>
<sequence>MPGRPLTRRTTVGMALLAPWAVTACDIDPPARSDGSTDSEPPPPEDSEHVTAVVVALVRARSVVEAATLSVPGLTPVLEPVATAHAAHLEVLAGAVPDADVPTTAPPRVPADRARALAAVRRSEQRLLREVRARCVAAASGDLARVLASVAASTAQHGAALADPPAGGDVT</sequence>